<protein>
    <submittedName>
        <fullName evidence="5">Helix-turn-helix transcriptional regulator</fullName>
    </submittedName>
</protein>
<comment type="caution">
    <text evidence="5">The sequence shown here is derived from an EMBL/GenBank/DDBJ whole genome shotgun (WGS) entry which is preliminary data.</text>
</comment>
<dbReference type="CDD" id="cd00090">
    <property type="entry name" value="HTH_ARSR"/>
    <property type="match status" value="1"/>
</dbReference>
<keyword evidence="6" id="KW-1185">Reference proteome</keyword>
<dbReference type="InterPro" id="IPR036390">
    <property type="entry name" value="WH_DNA-bd_sf"/>
</dbReference>
<dbReference type="InterPro" id="IPR011991">
    <property type="entry name" value="ArsR-like_HTH"/>
</dbReference>
<evidence type="ECO:0000313" key="5">
    <source>
        <dbReference type="EMBL" id="MBC3933671.1"/>
    </source>
</evidence>
<dbReference type="InterPro" id="IPR051011">
    <property type="entry name" value="Metal_resp_trans_reg"/>
</dbReference>
<evidence type="ECO:0000313" key="6">
    <source>
        <dbReference type="Proteomes" id="UP000654304"/>
    </source>
</evidence>
<feature type="domain" description="HTH arsR-type" evidence="4">
    <location>
        <begin position="1"/>
        <end position="95"/>
    </location>
</feature>
<dbReference type="PRINTS" id="PR00778">
    <property type="entry name" value="HTHARSR"/>
</dbReference>
<proteinExistence type="predicted"/>
<dbReference type="InterPro" id="IPR001845">
    <property type="entry name" value="HTH_ArsR_DNA-bd_dom"/>
</dbReference>
<dbReference type="Gene3D" id="1.10.10.10">
    <property type="entry name" value="Winged helix-like DNA-binding domain superfamily/Winged helix DNA-binding domain"/>
    <property type="match status" value="1"/>
</dbReference>
<sequence>MDTSQAIAGLAAIAQESRLAVFRLLVQAGPDGLIASKISDQLGIPPSSLSFHLKELNRADMVSVQQDGRFMIYAANFETMNNLIGYLTENCCGGKPCAADSASSSFTCC</sequence>
<reference evidence="5 6" key="1">
    <citation type="submission" date="2020-08" db="EMBL/GenBank/DDBJ databases">
        <title>Novel species isolated from subtropical streams in China.</title>
        <authorList>
            <person name="Lu H."/>
        </authorList>
    </citation>
    <scope>NUCLEOTIDE SEQUENCE [LARGE SCALE GENOMIC DNA]</scope>
    <source>
        <strain evidence="5 6">CY22W</strain>
    </source>
</reference>
<organism evidence="5 6">
    <name type="scientific">Undibacterium curvum</name>
    <dbReference type="NCBI Taxonomy" id="2762294"/>
    <lineage>
        <taxon>Bacteria</taxon>
        <taxon>Pseudomonadati</taxon>
        <taxon>Pseudomonadota</taxon>
        <taxon>Betaproteobacteria</taxon>
        <taxon>Burkholderiales</taxon>
        <taxon>Oxalobacteraceae</taxon>
        <taxon>Undibacterium</taxon>
    </lineage>
</organism>
<evidence type="ECO:0000259" key="4">
    <source>
        <dbReference type="PROSITE" id="PS50987"/>
    </source>
</evidence>
<dbReference type="SUPFAM" id="SSF46785">
    <property type="entry name" value="Winged helix' DNA-binding domain"/>
    <property type="match status" value="1"/>
</dbReference>
<dbReference type="Pfam" id="PF12840">
    <property type="entry name" value="HTH_20"/>
    <property type="match status" value="1"/>
</dbReference>
<dbReference type="RefSeq" id="WP_186905226.1">
    <property type="nucleotide sequence ID" value="NZ_JACOGD010000015.1"/>
</dbReference>
<dbReference type="InterPro" id="IPR036388">
    <property type="entry name" value="WH-like_DNA-bd_sf"/>
</dbReference>
<dbReference type="PANTHER" id="PTHR43132:SF2">
    <property type="entry name" value="ARSENICAL RESISTANCE OPERON REPRESSOR ARSR-RELATED"/>
    <property type="match status" value="1"/>
</dbReference>
<keyword evidence="3" id="KW-0804">Transcription</keyword>
<dbReference type="PANTHER" id="PTHR43132">
    <property type="entry name" value="ARSENICAL RESISTANCE OPERON REPRESSOR ARSR-RELATED"/>
    <property type="match status" value="1"/>
</dbReference>
<name>A0ABR7A9X6_9BURK</name>
<gene>
    <name evidence="5" type="ORF">H8K43_18500</name>
</gene>
<dbReference type="SMART" id="SM00418">
    <property type="entry name" value="HTH_ARSR"/>
    <property type="match status" value="1"/>
</dbReference>
<accession>A0ABR7A9X6</accession>
<dbReference type="PROSITE" id="PS50987">
    <property type="entry name" value="HTH_ARSR_2"/>
    <property type="match status" value="1"/>
</dbReference>
<keyword evidence="2" id="KW-0238">DNA-binding</keyword>
<dbReference type="EMBL" id="JACOGD010000015">
    <property type="protein sequence ID" value="MBC3933671.1"/>
    <property type="molecule type" value="Genomic_DNA"/>
</dbReference>
<evidence type="ECO:0000256" key="2">
    <source>
        <dbReference type="ARBA" id="ARBA00023125"/>
    </source>
</evidence>
<dbReference type="Proteomes" id="UP000654304">
    <property type="component" value="Unassembled WGS sequence"/>
</dbReference>
<evidence type="ECO:0000256" key="3">
    <source>
        <dbReference type="ARBA" id="ARBA00023163"/>
    </source>
</evidence>
<evidence type="ECO:0000256" key="1">
    <source>
        <dbReference type="ARBA" id="ARBA00023015"/>
    </source>
</evidence>
<keyword evidence="1" id="KW-0805">Transcription regulation</keyword>